<gene>
    <name evidence="1" type="ORF">IFO71_11230</name>
</gene>
<evidence type="ECO:0000313" key="1">
    <source>
        <dbReference type="EMBL" id="MBD8526309.1"/>
    </source>
</evidence>
<protein>
    <submittedName>
        <fullName evidence="1">Phosphoglycerate mutase</fullName>
    </submittedName>
</protein>
<evidence type="ECO:0000313" key="2">
    <source>
        <dbReference type="Proteomes" id="UP000613768"/>
    </source>
</evidence>
<dbReference type="EMBL" id="JACYTR010000020">
    <property type="protein sequence ID" value="MBD8526309.1"/>
    <property type="molecule type" value="Genomic_DNA"/>
</dbReference>
<dbReference type="AlphaFoldDB" id="A0AAW3ZLB6"/>
<dbReference type="Proteomes" id="UP000613768">
    <property type="component" value="Unassembled WGS sequence"/>
</dbReference>
<dbReference type="RefSeq" id="WP_192029730.1">
    <property type="nucleotide sequence ID" value="NZ_JACYTR010000020.1"/>
</dbReference>
<name>A0AAW3ZLB6_9GAMM</name>
<keyword evidence="2" id="KW-1185">Reference proteome</keyword>
<sequence>MAVEAPWLLLPAWSEIRGPAAARKALTHWLGQCDRLESGKVGRQEQWLRVFDVLPRRLAMAPLTRHLDADDAAHRAWLRCDPVHLRADGPQARLLAFGESLRLSEPEAEALMAPLRPILGDHGVLLSAPKPDRWYGSIAVEAVVPLMSSPDQALGEDVLPHLPEGAQAARWRQLWNECQVVLHQHPVNAKRAKAGLPTINSLWFWGAGVLPDSVRSVHSHLLTRDELGLALARLAKLAALKGDEAQWPPGAVIDLQHLRNAQDLADAVLPAVRLQATRHPAGITLDFADGQRLRWRHAHRWRFWRRPVGGFPPATDTA</sequence>
<comment type="caution">
    <text evidence="1">The sequence shown here is derived from an EMBL/GenBank/DDBJ whole genome shotgun (WGS) entry which is preliminary data.</text>
</comment>
<organism evidence="1 2">
    <name type="scientific">Pseudomarimonas arenosa</name>
    <dbReference type="NCBI Taxonomy" id="2774145"/>
    <lineage>
        <taxon>Bacteria</taxon>
        <taxon>Pseudomonadati</taxon>
        <taxon>Pseudomonadota</taxon>
        <taxon>Gammaproteobacteria</taxon>
        <taxon>Lysobacterales</taxon>
        <taxon>Lysobacteraceae</taxon>
        <taxon>Pseudomarimonas</taxon>
    </lineage>
</organism>
<accession>A0AAW3ZLB6</accession>
<proteinExistence type="predicted"/>
<reference evidence="1 2" key="1">
    <citation type="submission" date="2020-09" db="EMBL/GenBank/DDBJ databases">
        <title>Pseudoxanthomonas sp. CAU 1598 isolated from sand of Yaerae Beach.</title>
        <authorList>
            <person name="Kim W."/>
        </authorList>
    </citation>
    <scope>NUCLEOTIDE SEQUENCE [LARGE SCALE GENOMIC DNA]</scope>
    <source>
        <strain evidence="1 2">CAU 1598</strain>
    </source>
</reference>